<evidence type="ECO:0000256" key="2">
    <source>
        <dbReference type="ARBA" id="ARBA00011738"/>
    </source>
</evidence>
<evidence type="ECO:0000256" key="4">
    <source>
        <dbReference type="ARBA" id="ARBA00022833"/>
    </source>
</evidence>
<evidence type="ECO:0000313" key="9">
    <source>
        <dbReference type="EMBL" id="CAD5313459.1"/>
    </source>
</evidence>
<comment type="cofactor">
    <cofactor evidence="1 6">
        <name>Zn(2+)</name>
        <dbReference type="ChEBI" id="CHEBI:29105"/>
    </cofactor>
</comment>
<dbReference type="Pfam" id="PF00107">
    <property type="entry name" value="ADH_zinc_N"/>
    <property type="match status" value="1"/>
</dbReference>
<dbReference type="Pfam" id="PF08240">
    <property type="entry name" value="ADH_N"/>
    <property type="match status" value="1"/>
</dbReference>
<evidence type="ECO:0000256" key="1">
    <source>
        <dbReference type="ARBA" id="ARBA00001947"/>
    </source>
</evidence>
<dbReference type="InterPro" id="IPR036291">
    <property type="entry name" value="NAD(P)-bd_dom_sf"/>
</dbReference>
<dbReference type="Proteomes" id="UP000516314">
    <property type="component" value="Chromosome 1"/>
</dbReference>
<protein>
    <submittedName>
        <fullName evidence="9">(thale cress) hypothetical protein</fullName>
    </submittedName>
</protein>
<sequence length="323" mass="35351">MDKTFFSSNEGKPITCKAAICRKAGEALVIEDIHVDPPQAYEVRIKILCTSLCHTDLTFWKLSFGPISRFPRILGHEAVGVVESIGENVDGFKQDMPKISYQTQDDMEWLQDSKILQENCGVSTGIGAAWKVANVEEGSTIAIFGLGAVGLAVAEGARLRGAAKIIGIDTNSDKFELGKKFGFTDFINPTLCGEKKISEVIKEMTEGGVDYSFECVGLASLLNEAFISTRTGTGKTVMLGMEKHAAPISLGSFDLLRGRVICGSLFGGLKSKLDIPILVDHYLKKELNLDSFITHELNFKEINKAFALLEEGKSLRCILWMDK</sequence>
<dbReference type="InterPro" id="IPR013149">
    <property type="entry name" value="ADH-like_C"/>
</dbReference>
<dbReference type="SUPFAM" id="SSF50129">
    <property type="entry name" value="GroES-like"/>
    <property type="match status" value="2"/>
</dbReference>
<dbReference type="PANTHER" id="PTHR43880:SF28">
    <property type="entry name" value="ALCOHOL DEHYDROGENASE-LIKE 1-RELATED"/>
    <property type="match status" value="1"/>
</dbReference>
<evidence type="ECO:0000256" key="6">
    <source>
        <dbReference type="RuleBase" id="RU361277"/>
    </source>
</evidence>
<feature type="domain" description="Alcohol dehydrogenase-like N-terminal" evidence="8">
    <location>
        <begin position="41"/>
        <end position="96"/>
    </location>
</feature>
<dbReference type="PROSITE" id="PS00059">
    <property type="entry name" value="ADH_ZINC"/>
    <property type="match status" value="1"/>
</dbReference>
<dbReference type="GO" id="GO:0008270">
    <property type="term" value="F:zinc ion binding"/>
    <property type="evidence" value="ECO:0007669"/>
    <property type="project" value="InterPro"/>
</dbReference>
<keyword evidence="4 6" id="KW-0862">Zinc</keyword>
<evidence type="ECO:0000259" key="7">
    <source>
        <dbReference type="Pfam" id="PF00107"/>
    </source>
</evidence>
<organism evidence="9 10">
    <name type="scientific">Arabidopsis thaliana</name>
    <name type="common">Mouse-ear cress</name>
    <dbReference type="NCBI Taxonomy" id="3702"/>
    <lineage>
        <taxon>Eukaryota</taxon>
        <taxon>Viridiplantae</taxon>
        <taxon>Streptophyta</taxon>
        <taxon>Embryophyta</taxon>
        <taxon>Tracheophyta</taxon>
        <taxon>Spermatophyta</taxon>
        <taxon>Magnoliopsida</taxon>
        <taxon>eudicotyledons</taxon>
        <taxon>Gunneridae</taxon>
        <taxon>Pentapetalae</taxon>
        <taxon>rosids</taxon>
        <taxon>malvids</taxon>
        <taxon>Brassicales</taxon>
        <taxon>Brassicaceae</taxon>
        <taxon>Camelineae</taxon>
        <taxon>Arabidopsis</taxon>
    </lineage>
</organism>
<keyword evidence="3 6" id="KW-0479">Metal-binding</keyword>
<proteinExistence type="inferred from homology"/>
<dbReference type="Gene3D" id="3.40.50.720">
    <property type="entry name" value="NAD(P)-binding Rossmann-like Domain"/>
    <property type="match status" value="1"/>
</dbReference>
<gene>
    <name evidence="9" type="ORF">AT9943_LOCUS1959</name>
</gene>
<accession>A0A7G2DVD0</accession>
<dbReference type="PANTHER" id="PTHR43880">
    <property type="entry name" value="ALCOHOL DEHYDROGENASE"/>
    <property type="match status" value="1"/>
</dbReference>
<evidence type="ECO:0000259" key="8">
    <source>
        <dbReference type="Pfam" id="PF08240"/>
    </source>
</evidence>
<feature type="domain" description="Alcohol dehydrogenase-like C-terminal" evidence="7">
    <location>
        <begin position="148"/>
        <end position="272"/>
    </location>
</feature>
<dbReference type="GO" id="GO:0016491">
    <property type="term" value="F:oxidoreductase activity"/>
    <property type="evidence" value="ECO:0007669"/>
    <property type="project" value="UniProtKB-KW"/>
</dbReference>
<dbReference type="AlphaFoldDB" id="A0A7G2DVD0"/>
<dbReference type="InterPro" id="IPR002328">
    <property type="entry name" value="ADH_Zn_CS"/>
</dbReference>
<dbReference type="FunFam" id="3.40.50.720:FF:000003">
    <property type="entry name" value="S-(hydroxymethyl)glutathione dehydrogenase"/>
    <property type="match status" value="1"/>
</dbReference>
<evidence type="ECO:0000313" key="10">
    <source>
        <dbReference type="Proteomes" id="UP000516314"/>
    </source>
</evidence>
<reference evidence="9 10" key="1">
    <citation type="submission" date="2020-09" db="EMBL/GenBank/DDBJ databases">
        <authorList>
            <person name="Ashkenazy H."/>
        </authorList>
    </citation>
    <scope>NUCLEOTIDE SEQUENCE [LARGE SCALE GENOMIC DNA]</scope>
    <source>
        <strain evidence="10">cv. Cdm-0</strain>
    </source>
</reference>
<dbReference type="InterPro" id="IPR011032">
    <property type="entry name" value="GroES-like_sf"/>
</dbReference>
<dbReference type="SUPFAM" id="SSF51735">
    <property type="entry name" value="NAD(P)-binding Rossmann-fold domains"/>
    <property type="match status" value="1"/>
</dbReference>
<evidence type="ECO:0000256" key="5">
    <source>
        <dbReference type="ARBA" id="ARBA00023002"/>
    </source>
</evidence>
<dbReference type="EMBL" id="LR881466">
    <property type="protein sequence ID" value="CAD5313459.1"/>
    <property type="molecule type" value="Genomic_DNA"/>
</dbReference>
<dbReference type="InterPro" id="IPR013154">
    <property type="entry name" value="ADH-like_N"/>
</dbReference>
<dbReference type="Gene3D" id="3.90.180.10">
    <property type="entry name" value="Medium-chain alcohol dehydrogenases, catalytic domain"/>
    <property type="match status" value="2"/>
</dbReference>
<comment type="subunit">
    <text evidence="2">Homodimer.</text>
</comment>
<keyword evidence="5" id="KW-0560">Oxidoreductase</keyword>
<evidence type="ECO:0000256" key="3">
    <source>
        <dbReference type="ARBA" id="ARBA00022723"/>
    </source>
</evidence>
<comment type="similarity">
    <text evidence="6">Belongs to the zinc-containing alcohol dehydrogenase family.</text>
</comment>
<name>A0A7G2DVD0_ARATH</name>